<accession>A0A4Y2GZ73</accession>
<protein>
    <submittedName>
        <fullName evidence="2">Uncharacterized protein</fullName>
    </submittedName>
</protein>
<dbReference type="OrthoDB" id="6153023at2759"/>
<reference evidence="2 3" key="1">
    <citation type="journal article" date="2019" name="Sci. Rep.">
        <title>Orb-weaving spider Araneus ventricosus genome elucidates the spidroin gene catalogue.</title>
        <authorList>
            <person name="Kono N."/>
            <person name="Nakamura H."/>
            <person name="Ohtoshi R."/>
            <person name="Moran D.A.P."/>
            <person name="Shinohara A."/>
            <person name="Yoshida Y."/>
            <person name="Fujiwara M."/>
            <person name="Mori M."/>
            <person name="Tomita M."/>
            <person name="Arakawa K."/>
        </authorList>
    </citation>
    <scope>NUCLEOTIDE SEQUENCE [LARGE SCALE GENOMIC DNA]</scope>
</reference>
<keyword evidence="1" id="KW-0812">Transmembrane</keyword>
<keyword evidence="1" id="KW-0472">Membrane</keyword>
<evidence type="ECO:0000256" key="1">
    <source>
        <dbReference type="SAM" id="Phobius"/>
    </source>
</evidence>
<keyword evidence="1" id="KW-1133">Transmembrane helix</keyword>
<dbReference type="AlphaFoldDB" id="A0A4Y2GZ73"/>
<organism evidence="2 3">
    <name type="scientific">Araneus ventricosus</name>
    <name type="common">Orbweaver spider</name>
    <name type="synonym">Epeira ventricosa</name>
    <dbReference type="NCBI Taxonomy" id="182803"/>
    <lineage>
        <taxon>Eukaryota</taxon>
        <taxon>Metazoa</taxon>
        <taxon>Ecdysozoa</taxon>
        <taxon>Arthropoda</taxon>
        <taxon>Chelicerata</taxon>
        <taxon>Arachnida</taxon>
        <taxon>Araneae</taxon>
        <taxon>Araneomorphae</taxon>
        <taxon>Entelegynae</taxon>
        <taxon>Araneoidea</taxon>
        <taxon>Araneidae</taxon>
        <taxon>Araneus</taxon>
    </lineage>
</organism>
<dbReference type="SUPFAM" id="SSF103473">
    <property type="entry name" value="MFS general substrate transporter"/>
    <property type="match status" value="1"/>
</dbReference>
<dbReference type="EMBL" id="BGPR01001590">
    <property type="protein sequence ID" value="GBM57374.1"/>
    <property type="molecule type" value="Genomic_DNA"/>
</dbReference>
<sequence length="136" mass="14076">MVGSGLFLLAIATSGCQATLIIVLYSLLVYINGFKGSGFSVTHIDMYPPLAGILFGMTNSISSLCGIIVPNMAGAFIASGAAVARGFQARNPIPLQICRAFGLLQVKLYIGAKRPPVGMVRMSGEGGARSGVILVI</sequence>
<dbReference type="Proteomes" id="UP000499080">
    <property type="component" value="Unassembled WGS sequence"/>
</dbReference>
<evidence type="ECO:0000313" key="2">
    <source>
        <dbReference type="EMBL" id="GBM57374.1"/>
    </source>
</evidence>
<evidence type="ECO:0000313" key="3">
    <source>
        <dbReference type="Proteomes" id="UP000499080"/>
    </source>
</evidence>
<keyword evidence="3" id="KW-1185">Reference proteome</keyword>
<gene>
    <name evidence="2" type="ORF">AVEN_127104_1</name>
</gene>
<feature type="transmembrane region" description="Helical" evidence="1">
    <location>
        <begin position="6"/>
        <end position="31"/>
    </location>
</feature>
<proteinExistence type="predicted"/>
<name>A0A4Y2GZ73_ARAVE</name>
<dbReference type="InterPro" id="IPR036259">
    <property type="entry name" value="MFS_trans_sf"/>
</dbReference>
<comment type="caution">
    <text evidence="2">The sequence shown here is derived from an EMBL/GenBank/DDBJ whole genome shotgun (WGS) entry which is preliminary data.</text>
</comment>